<organism evidence="5 6">
    <name type="scientific">Candidatus Falkowbacteria bacterium CG10_big_fil_rev_8_21_14_0_10_39_11</name>
    <dbReference type="NCBI Taxonomy" id="1974565"/>
    <lineage>
        <taxon>Bacteria</taxon>
        <taxon>Candidatus Falkowiibacteriota</taxon>
    </lineage>
</organism>
<dbReference type="PROSITE" id="PS01015">
    <property type="entry name" value="RIBOSOMAL_L19"/>
    <property type="match status" value="1"/>
</dbReference>
<dbReference type="InterPro" id="IPR001857">
    <property type="entry name" value="Ribosomal_bL19"/>
</dbReference>
<dbReference type="SUPFAM" id="SSF50104">
    <property type="entry name" value="Translation proteins SH3-like domain"/>
    <property type="match status" value="1"/>
</dbReference>
<comment type="function">
    <text evidence="4">This protein is located at the 30S-50S ribosomal subunit interface and may play a role in the structure and function of the aminoacyl-tRNA binding site.</text>
</comment>
<dbReference type="PANTHER" id="PTHR15680:SF9">
    <property type="entry name" value="LARGE RIBOSOMAL SUBUNIT PROTEIN BL19M"/>
    <property type="match status" value="1"/>
</dbReference>
<dbReference type="PANTHER" id="PTHR15680">
    <property type="entry name" value="RIBOSOMAL PROTEIN L19"/>
    <property type="match status" value="1"/>
</dbReference>
<dbReference type="InterPro" id="IPR008991">
    <property type="entry name" value="Translation_prot_SH3-like_sf"/>
</dbReference>
<keyword evidence="3 4" id="KW-0687">Ribonucleoprotein</keyword>
<dbReference type="EMBL" id="PFAP01000011">
    <property type="protein sequence ID" value="PIR94309.1"/>
    <property type="molecule type" value="Genomic_DNA"/>
</dbReference>
<comment type="similarity">
    <text evidence="1 4">Belongs to the bacterial ribosomal protein bL19 family.</text>
</comment>
<reference evidence="6" key="1">
    <citation type="submission" date="2017-09" db="EMBL/GenBank/DDBJ databases">
        <title>Depth-based differentiation of microbial function through sediment-hosted aquifers and enrichment of novel symbionts in the deep terrestrial subsurface.</title>
        <authorList>
            <person name="Probst A.J."/>
            <person name="Ladd B."/>
            <person name="Jarett J.K."/>
            <person name="Geller-Mcgrath D.E."/>
            <person name="Sieber C.M.K."/>
            <person name="Emerson J.B."/>
            <person name="Anantharaman K."/>
            <person name="Thomas B.C."/>
            <person name="Malmstrom R."/>
            <person name="Stieglmeier M."/>
            <person name="Klingl A."/>
            <person name="Woyke T."/>
            <person name="Ryan C.M."/>
            <person name="Banfield J.F."/>
        </authorList>
    </citation>
    <scope>NUCLEOTIDE SEQUENCE [LARGE SCALE GENOMIC DNA]</scope>
</reference>
<evidence type="ECO:0000256" key="2">
    <source>
        <dbReference type="ARBA" id="ARBA00022980"/>
    </source>
</evidence>
<dbReference type="GO" id="GO:0022625">
    <property type="term" value="C:cytosolic large ribosomal subunit"/>
    <property type="evidence" value="ECO:0007669"/>
    <property type="project" value="TreeGrafter"/>
</dbReference>
<gene>
    <name evidence="5" type="primary">rplS</name>
    <name evidence="5" type="ORF">COT97_02360</name>
</gene>
<dbReference type="GO" id="GO:0003735">
    <property type="term" value="F:structural constituent of ribosome"/>
    <property type="evidence" value="ECO:0007669"/>
    <property type="project" value="InterPro"/>
</dbReference>
<accession>A0A2H0V7D0</accession>
<dbReference type="Gene3D" id="2.30.30.790">
    <property type="match status" value="1"/>
</dbReference>
<dbReference type="Proteomes" id="UP000229901">
    <property type="component" value="Unassembled WGS sequence"/>
</dbReference>
<sequence length="120" mass="13617">MTEEKTTDTTSTVVKEAKLYPDVTPGSVVKVHETITETNPKGEEKQRIQIFEGIVLQRKHGKGINATITVRKVSGGIGVEKIYPLSSPIVEKIEVVKRYQVRRAKLSYLRNHFKKLKEIK</sequence>
<dbReference type="GO" id="GO:0006412">
    <property type="term" value="P:translation"/>
    <property type="evidence" value="ECO:0007669"/>
    <property type="project" value="InterPro"/>
</dbReference>
<evidence type="ECO:0000256" key="3">
    <source>
        <dbReference type="ARBA" id="ARBA00023274"/>
    </source>
</evidence>
<name>A0A2H0V7D0_9BACT</name>
<evidence type="ECO:0000256" key="1">
    <source>
        <dbReference type="ARBA" id="ARBA00005781"/>
    </source>
</evidence>
<dbReference type="PIRSF" id="PIRSF002191">
    <property type="entry name" value="Ribosomal_L19"/>
    <property type="match status" value="1"/>
</dbReference>
<dbReference type="AlphaFoldDB" id="A0A2H0V7D0"/>
<dbReference type="InterPro" id="IPR038657">
    <property type="entry name" value="Ribosomal_bL19_sf"/>
</dbReference>
<proteinExistence type="inferred from homology"/>
<dbReference type="Pfam" id="PF01245">
    <property type="entry name" value="Ribosomal_L19"/>
    <property type="match status" value="1"/>
</dbReference>
<comment type="caution">
    <text evidence="5">The sequence shown here is derived from an EMBL/GenBank/DDBJ whole genome shotgun (WGS) entry which is preliminary data.</text>
</comment>
<dbReference type="InterPro" id="IPR018257">
    <property type="entry name" value="Ribosomal_bL19_CS"/>
</dbReference>
<protein>
    <recommendedName>
        <fullName evidence="4">50S ribosomal protein L19</fullName>
    </recommendedName>
</protein>
<evidence type="ECO:0000313" key="6">
    <source>
        <dbReference type="Proteomes" id="UP000229901"/>
    </source>
</evidence>
<evidence type="ECO:0000256" key="4">
    <source>
        <dbReference type="RuleBase" id="RU000559"/>
    </source>
</evidence>
<evidence type="ECO:0000313" key="5">
    <source>
        <dbReference type="EMBL" id="PIR94309.1"/>
    </source>
</evidence>
<dbReference type="NCBIfam" id="TIGR01024">
    <property type="entry name" value="rplS_bact"/>
    <property type="match status" value="1"/>
</dbReference>
<dbReference type="PRINTS" id="PR00061">
    <property type="entry name" value="RIBOSOMALL19"/>
</dbReference>
<keyword evidence="2 5" id="KW-0689">Ribosomal protein</keyword>